<evidence type="ECO:0000256" key="2">
    <source>
        <dbReference type="ARBA" id="ARBA00011207"/>
    </source>
</evidence>
<evidence type="ECO:0000256" key="3">
    <source>
        <dbReference type="ARBA" id="ARBA00022685"/>
    </source>
</evidence>
<accession>A0A514YLL4</accession>
<keyword evidence="3" id="KW-0165">Cleavage on pair of basic residues</keyword>
<comment type="subunit">
    <text evidence="2">Heterodimer of a B chain and an A chain linked by two disulfide bonds.</text>
</comment>
<evidence type="ECO:0000313" key="8">
    <source>
        <dbReference type="EMBL" id="QDK59903.1"/>
    </source>
</evidence>
<feature type="chain" id="PRO_5022044904" evidence="6">
    <location>
        <begin position="23"/>
        <end position="127"/>
    </location>
</feature>
<protein>
    <submittedName>
        <fullName evidence="8">Insulin-like peptide 6</fullName>
    </submittedName>
</protein>
<dbReference type="GO" id="GO:0005576">
    <property type="term" value="C:extracellular region"/>
    <property type="evidence" value="ECO:0007669"/>
    <property type="project" value="InterPro"/>
</dbReference>
<dbReference type="PROSITE" id="PS00262">
    <property type="entry name" value="INSULIN"/>
    <property type="match status" value="1"/>
</dbReference>
<keyword evidence="5" id="KW-1015">Disulfide bond</keyword>
<evidence type="ECO:0000256" key="6">
    <source>
        <dbReference type="SAM" id="SignalP"/>
    </source>
</evidence>
<dbReference type="InterPro" id="IPR036438">
    <property type="entry name" value="Insulin-like_sf"/>
</dbReference>
<keyword evidence="4 6" id="KW-0732">Signal</keyword>
<dbReference type="SUPFAM" id="SSF56994">
    <property type="entry name" value="Insulin-like"/>
    <property type="match status" value="1"/>
</dbReference>
<proteinExistence type="evidence at transcript level"/>
<dbReference type="InterPro" id="IPR016179">
    <property type="entry name" value="Insulin-like"/>
</dbReference>
<dbReference type="AlphaFoldDB" id="A0A514YLL4"/>
<dbReference type="PANTHER" id="PTHR13647">
    <property type="entry name" value="INSULIN-LIKE PEPTIDE 2-RELATED"/>
    <property type="match status" value="1"/>
</dbReference>
<dbReference type="GeneID" id="133520631"/>
<dbReference type="Pfam" id="PF00049">
    <property type="entry name" value="Insulin"/>
    <property type="match status" value="1"/>
</dbReference>
<dbReference type="Gene3D" id="1.10.100.10">
    <property type="entry name" value="Insulin-like"/>
    <property type="match status" value="1"/>
</dbReference>
<sequence length="127" mass="15083">MNSLHYLFIIMVLLGNNLVALAQEEMQQLRLSDSINKCSHRLSQMIANLCNNLYKIVKRDTRSSRMIDKLVPEDLHEHMKRARLKRWRRVRRQVANECCERPCTVSNLLMYCPPESRVVKEHPDMFD</sequence>
<dbReference type="InterPro" id="IPR022353">
    <property type="entry name" value="Insulin_CS"/>
</dbReference>
<comment type="similarity">
    <text evidence="1">Belongs to the insulin family.</text>
</comment>
<dbReference type="GO" id="GO:0005179">
    <property type="term" value="F:hormone activity"/>
    <property type="evidence" value="ECO:0007669"/>
    <property type="project" value="InterPro"/>
</dbReference>
<name>A0A514YLL4_CYDPO</name>
<evidence type="ECO:0000256" key="1">
    <source>
        <dbReference type="ARBA" id="ARBA00009034"/>
    </source>
</evidence>
<evidence type="ECO:0000256" key="4">
    <source>
        <dbReference type="ARBA" id="ARBA00022729"/>
    </source>
</evidence>
<dbReference type="PANTHER" id="PTHR13647:SF4">
    <property type="entry name" value="INSULIN-LIKE PEPTIDE 1-RELATED"/>
    <property type="match status" value="1"/>
</dbReference>
<reference evidence="8" key="1">
    <citation type="journal article" date="2019" name="Arch. Insect Biochem. Physiol.">
        <title>Neuropeptides and peptide hormones identified in codling moth, Cydia pomonella (Lepidoptera: Tortricidae).</title>
        <authorList>
            <person name="Garczynski S.F."/>
            <person name="Hendrickson C.A."/>
            <person name="Harper A."/>
            <person name="Unruh T.R."/>
            <person name="Dhingra A."/>
            <person name="Ahn S.J."/>
            <person name="Choi M.Y."/>
        </authorList>
    </citation>
    <scope>NUCLEOTIDE SEQUENCE</scope>
</reference>
<feature type="signal peptide" evidence="6">
    <location>
        <begin position="1"/>
        <end position="22"/>
    </location>
</feature>
<evidence type="ECO:0000259" key="7">
    <source>
        <dbReference type="Pfam" id="PF00049"/>
    </source>
</evidence>
<evidence type="ECO:0000256" key="5">
    <source>
        <dbReference type="ARBA" id="ARBA00023157"/>
    </source>
</evidence>
<dbReference type="RefSeq" id="XP_061711151.1">
    <property type="nucleotide sequence ID" value="XM_061855167.1"/>
</dbReference>
<organism evidence="8">
    <name type="scientific">Cydia pomonella</name>
    <name type="common">Codling moth</name>
    <dbReference type="NCBI Taxonomy" id="82600"/>
    <lineage>
        <taxon>Eukaryota</taxon>
        <taxon>Metazoa</taxon>
        <taxon>Ecdysozoa</taxon>
        <taxon>Arthropoda</taxon>
        <taxon>Hexapoda</taxon>
        <taxon>Insecta</taxon>
        <taxon>Pterygota</taxon>
        <taxon>Neoptera</taxon>
        <taxon>Endopterygota</taxon>
        <taxon>Lepidoptera</taxon>
        <taxon>Glossata</taxon>
        <taxon>Ditrysia</taxon>
        <taxon>Tortricoidea</taxon>
        <taxon>Tortricidae</taxon>
        <taxon>Olethreutinae</taxon>
        <taxon>Grapholitini</taxon>
        <taxon>Cydia</taxon>
    </lineage>
</organism>
<feature type="domain" description="Insulin-like" evidence="7">
    <location>
        <begin position="38"/>
        <end position="112"/>
    </location>
</feature>
<dbReference type="EMBL" id="MK773835">
    <property type="protein sequence ID" value="QDK59903.1"/>
    <property type="molecule type" value="mRNA"/>
</dbReference>